<evidence type="ECO:0000256" key="2">
    <source>
        <dbReference type="SAM" id="SignalP"/>
    </source>
</evidence>
<evidence type="ECO:0000313" key="4">
    <source>
        <dbReference type="Proteomes" id="UP000199035"/>
    </source>
</evidence>
<keyword evidence="4" id="KW-1185">Reference proteome</keyword>
<dbReference type="Pfam" id="PF05275">
    <property type="entry name" value="CopB"/>
    <property type="match status" value="1"/>
</dbReference>
<feature type="signal peptide" evidence="2">
    <location>
        <begin position="1"/>
        <end position="25"/>
    </location>
</feature>
<gene>
    <name evidence="3" type="ORF">SAMN05421643_11927</name>
</gene>
<dbReference type="GO" id="GO:0009279">
    <property type="term" value="C:cell outer membrane"/>
    <property type="evidence" value="ECO:0007669"/>
    <property type="project" value="InterPro"/>
</dbReference>
<dbReference type="GO" id="GO:0006878">
    <property type="term" value="P:intracellular copper ion homeostasis"/>
    <property type="evidence" value="ECO:0007669"/>
    <property type="project" value="InterPro"/>
</dbReference>
<evidence type="ECO:0000313" key="3">
    <source>
        <dbReference type="EMBL" id="SDY66069.1"/>
    </source>
</evidence>
<organism evidence="3 4">
    <name type="scientific">Acinetobacter kyonggiensis</name>
    <dbReference type="NCBI Taxonomy" id="595670"/>
    <lineage>
        <taxon>Bacteria</taxon>
        <taxon>Pseudomonadati</taxon>
        <taxon>Pseudomonadota</taxon>
        <taxon>Gammaproteobacteria</taxon>
        <taxon>Moraxellales</taxon>
        <taxon>Moraxellaceae</taxon>
        <taxon>Acinetobacter</taxon>
    </lineage>
</organism>
<dbReference type="AlphaFoldDB" id="A0A1H3LPM6"/>
<dbReference type="Proteomes" id="UP000199035">
    <property type="component" value="Unassembled WGS sequence"/>
</dbReference>
<dbReference type="EMBL" id="FNPK01000019">
    <property type="protein sequence ID" value="SDY66069.1"/>
    <property type="molecule type" value="Genomic_DNA"/>
</dbReference>
<dbReference type="RefSeq" id="WP_092691641.1">
    <property type="nucleotide sequence ID" value="NZ_FNPK01000019.1"/>
</dbReference>
<accession>A0A1H3LPM6</accession>
<sequence>MHSINLFALSTLSASLLLLSGQSFAHEGHHAMSMSEQQTQPAEDIPMDHSQHQKMSAAPQVVEEKQMQPVQQAHSNLDDLDQDHKLDHQFDHAAHLKEHGGQIYQQTTLESKWLRNDDGRGVLKSELETRIGTDENKIFIKVHTDKAESAQAEYDAKLLYSRNVADFWDVQAGLRYRNDPNREVDQDQVDAVLGLHGMAPYFFETDAYLYIGQDRQVSFNLETERDLLLTQKWIVKPYLDINMVLSDDSNYAKKTGLNSVQVGLETRYEINKKVMPFMDVAYGYNKGVQETAWQKASSSENEWFYGAGIRFKF</sequence>
<keyword evidence="2" id="KW-0732">Signal</keyword>
<reference evidence="4" key="1">
    <citation type="submission" date="2016-10" db="EMBL/GenBank/DDBJ databases">
        <authorList>
            <person name="Varghese N."/>
            <person name="Submissions S."/>
        </authorList>
    </citation>
    <scope>NUCLEOTIDE SEQUENCE [LARGE SCALE GENOMIC DNA]</scope>
    <source>
        <strain evidence="4">ANC 5109</strain>
    </source>
</reference>
<feature type="region of interest" description="Disordered" evidence="1">
    <location>
        <begin position="29"/>
        <end position="50"/>
    </location>
</feature>
<dbReference type="GO" id="GO:0005507">
    <property type="term" value="F:copper ion binding"/>
    <property type="evidence" value="ECO:0007669"/>
    <property type="project" value="InterPro"/>
</dbReference>
<proteinExistence type="predicted"/>
<protein>
    <submittedName>
        <fullName evidence="3">Copper resistance protein B</fullName>
    </submittedName>
</protein>
<evidence type="ECO:0000256" key="1">
    <source>
        <dbReference type="SAM" id="MobiDB-lite"/>
    </source>
</evidence>
<dbReference type="InterPro" id="IPR007939">
    <property type="entry name" value="Cu-R_B_prcur"/>
</dbReference>
<name>A0A1H3LPM6_9GAMM</name>
<feature type="chain" id="PRO_5011581415" evidence="2">
    <location>
        <begin position="26"/>
        <end position="313"/>
    </location>
</feature>
<dbReference type="STRING" id="595670.SAMN05421643_11927"/>